<dbReference type="RefSeq" id="XP_005719087.1">
    <property type="nucleotide sequence ID" value="XM_005719030.1"/>
</dbReference>
<dbReference type="KEGG" id="ccp:CHC_T00000151001"/>
<sequence>MSSDAGEKIWREWLAIRSTPMSKTVERGRKGKSLASGRRQQVGLGACRRISLRHRRRQKPQGVRLWRKNFPRIVVGLILSSTRVILYSNEYFLPSNRKRLFFPSLHQRFPSRHAQGRRSHLKSERQNLIQP</sequence>
<protein>
    <submittedName>
        <fullName evidence="2">Uncharacterized protein</fullName>
    </submittedName>
</protein>
<dbReference type="Proteomes" id="UP000012073">
    <property type="component" value="Unassembled WGS sequence"/>
</dbReference>
<name>R7QNW6_CHOCR</name>
<evidence type="ECO:0000256" key="1">
    <source>
        <dbReference type="SAM" id="MobiDB-lite"/>
    </source>
</evidence>
<feature type="region of interest" description="Disordered" evidence="1">
    <location>
        <begin position="112"/>
        <end position="131"/>
    </location>
</feature>
<reference evidence="3" key="1">
    <citation type="journal article" date="2013" name="Proc. Natl. Acad. Sci. U.S.A.">
        <title>Genome structure and metabolic features in the red seaweed Chondrus crispus shed light on evolution of the Archaeplastida.</title>
        <authorList>
            <person name="Collen J."/>
            <person name="Porcel B."/>
            <person name="Carre W."/>
            <person name="Ball S.G."/>
            <person name="Chaparro C."/>
            <person name="Tonon T."/>
            <person name="Barbeyron T."/>
            <person name="Michel G."/>
            <person name="Noel B."/>
            <person name="Valentin K."/>
            <person name="Elias M."/>
            <person name="Artiguenave F."/>
            <person name="Arun A."/>
            <person name="Aury J.M."/>
            <person name="Barbosa-Neto J.F."/>
            <person name="Bothwell J.H."/>
            <person name="Bouget F.Y."/>
            <person name="Brillet L."/>
            <person name="Cabello-Hurtado F."/>
            <person name="Capella-Gutierrez S."/>
            <person name="Charrier B."/>
            <person name="Cladiere L."/>
            <person name="Cock J.M."/>
            <person name="Coelho S.M."/>
            <person name="Colleoni C."/>
            <person name="Czjzek M."/>
            <person name="Da Silva C."/>
            <person name="Delage L."/>
            <person name="Denoeud F."/>
            <person name="Deschamps P."/>
            <person name="Dittami S.M."/>
            <person name="Gabaldon T."/>
            <person name="Gachon C.M."/>
            <person name="Groisillier A."/>
            <person name="Herve C."/>
            <person name="Jabbari K."/>
            <person name="Katinka M."/>
            <person name="Kloareg B."/>
            <person name="Kowalczyk N."/>
            <person name="Labadie K."/>
            <person name="Leblanc C."/>
            <person name="Lopez P.J."/>
            <person name="McLachlan D.H."/>
            <person name="Meslet-Cladiere L."/>
            <person name="Moustafa A."/>
            <person name="Nehr Z."/>
            <person name="Nyvall Collen P."/>
            <person name="Panaud O."/>
            <person name="Partensky F."/>
            <person name="Poulain J."/>
            <person name="Rensing S.A."/>
            <person name="Rousvoal S."/>
            <person name="Samson G."/>
            <person name="Symeonidi A."/>
            <person name="Weissenbach J."/>
            <person name="Zambounis A."/>
            <person name="Wincker P."/>
            <person name="Boyen C."/>
        </authorList>
    </citation>
    <scope>NUCLEOTIDE SEQUENCE [LARGE SCALE GENOMIC DNA]</scope>
    <source>
        <strain evidence="3">cv. Stackhouse</strain>
    </source>
</reference>
<accession>R7QNW6</accession>
<evidence type="ECO:0000313" key="3">
    <source>
        <dbReference type="Proteomes" id="UP000012073"/>
    </source>
</evidence>
<keyword evidence="3" id="KW-1185">Reference proteome</keyword>
<organism evidence="2 3">
    <name type="scientific">Chondrus crispus</name>
    <name type="common">Carrageen Irish moss</name>
    <name type="synonym">Polymorpha crispa</name>
    <dbReference type="NCBI Taxonomy" id="2769"/>
    <lineage>
        <taxon>Eukaryota</taxon>
        <taxon>Rhodophyta</taxon>
        <taxon>Florideophyceae</taxon>
        <taxon>Rhodymeniophycidae</taxon>
        <taxon>Gigartinales</taxon>
        <taxon>Gigartinaceae</taxon>
        <taxon>Chondrus</taxon>
    </lineage>
</organism>
<dbReference type="GeneID" id="17326810"/>
<evidence type="ECO:0000313" key="2">
    <source>
        <dbReference type="EMBL" id="CDF39176.1"/>
    </source>
</evidence>
<dbReference type="Gramene" id="CDF39176">
    <property type="protein sequence ID" value="CDF39176"/>
    <property type="gene ID" value="CHC_T00000151001"/>
</dbReference>
<gene>
    <name evidence="2" type="ORF">CHC_T00000151001</name>
</gene>
<dbReference type="AlphaFoldDB" id="R7QNW6"/>
<proteinExistence type="predicted"/>
<dbReference type="EMBL" id="HG002009">
    <property type="protein sequence ID" value="CDF39176.1"/>
    <property type="molecule type" value="Genomic_DNA"/>
</dbReference>